<name>A0AAV4QY59_CAEEX</name>
<reference evidence="2 3" key="1">
    <citation type="submission" date="2021-06" db="EMBL/GenBank/DDBJ databases">
        <title>Caerostris extrusa draft genome.</title>
        <authorList>
            <person name="Kono N."/>
            <person name="Arakawa K."/>
        </authorList>
    </citation>
    <scope>NUCLEOTIDE SEQUENCE [LARGE SCALE GENOMIC DNA]</scope>
</reference>
<sequence length="115" mass="13286">MSDVNGRQHRMAEMSDTTEEKHLLSYTFLHISLIKVPYKTPCRHSAHMRLQVITLVFCRHQLIVAINLPTAVSVSGNLAHHIGIMRTSPCFYFYAYLMLYVLYSPRVMHTHLGLN</sequence>
<evidence type="ECO:0000256" key="1">
    <source>
        <dbReference type="SAM" id="Phobius"/>
    </source>
</evidence>
<protein>
    <submittedName>
        <fullName evidence="2">Uncharacterized protein</fullName>
    </submittedName>
</protein>
<dbReference type="AlphaFoldDB" id="A0AAV4QY59"/>
<comment type="caution">
    <text evidence="2">The sequence shown here is derived from an EMBL/GenBank/DDBJ whole genome shotgun (WGS) entry which is preliminary data.</text>
</comment>
<evidence type="ECO:0000313" key="2">
    <source>
        <dbReference type="EMBL" id="GIY13016.1"/>
    </source>
</evidence>
<keyword evidence="1" id="KW-0812">Transmembrane</keyword>
<evidence type="ECO:0000313" key="3">
    <source>
        <dbReference type="Proteomes" id="UP001054945"/>
    </source>
</evidence>
<accession>A0AAV4QY59</accession>
<proteinExistence type="predicted"/>
<dbReference type="EMBL" id="BPLR01006883">
    <property type="protein sequence ID" value="GIY13016.1"/>
    <property type="molecule type" value="Genomic_DNA"/>
</dbReference>
<keyword evidence="3" id="KW-1185">Reference proteome</keyword>
<gene>
    <name evidence="2" type="ORF">CEXT_520271</name>
</gene>
<keyword evidence="1" id="KW-0472">Membrane</keyword>
<organism evidence="2 3">
    <name type="scientific">Caerostris extrusa</name>
    <name type="common">Bark spider</name>
    <name type="synonym">Caerostris bankana</name>
    <dbReference type="NCBI Taxonomy" id="172846"/>
    <lineage>
        <taxon>Eukaryota</taxon>
        <taxon>Metazoa</taxon>
        <taxon>Ecdysozoa</taxon>
        <taxon>Arthropoda</taxon>
        <taxon>Chelicerata</taxon>
        <taxon>Arachnida</taxon>
        <taxon>Araneae</taxon>
        <taxon>Araneomorphae</taxon>
        <taxon>Entelegynae</taxon>
        <taxon>Araneoidea</taxon>
        <taxon>Araneidae</taxon>
        <taxon>Caerostris</taxon>
    </lineage>
</organism>
<feature type="transmembrane region" description="Helical" evidence="1">
    <location>
        <begin position="91"/>
        <end position="108"/>
    </location>
</feature>
<keyword evidence="1" id="KW-1133">Transmembrane helix</keyword>
<dbReference type="Proteomes" id="UP001054945">
    <property type="component" value="Unassembled WGS sequence"/>
</dbReference>